<dbReference type="GO" id="GO:0003995">
    <property type="term" value="F:acyl-CoA dehydrogenase activity"/>
    <property type="evidence" value="ECO:0007669"/>
    <property type="project" value="TreeGrafter"/>
</dbReference>
<evidence type="ECO:0000256" key="4">
    <source>
        <dbReference type="ARBA" id="ARBA00022827"/>
    </source>
</evidence>
<dbReference type="AlphaFoldDB" id="A0A239HFW9"/>
<dbReference type="CDD" id="cd00567">
    <property type="entry name" value="ACAD"/>
    <property type="match status" value="1"/>
</dbReference>
<dbReference type="InterPro" id="IPR036250">
    <property type="entry name" value="AcylCo_DH-like_C"/>
</dbReference>
<evidence type="ECO:0000313" key="8">
    <source>
        <dbReference type="EMBL" id="SNS80257.1"/>
    </source>
</evidence>
<dbReference type="OrthoDB" id="7328575at2"/>
<gene>
    <name evidence="8" type="ORF">SAMN06295912_1173</name>
</gene>
<dbReference type="InterPro" id="IPR013786">
    <property type="entry name" value="AcylCoA_DH/ox_N"/>
</dbReference>
<evidence type="ECO:0000259" key="7">
    <source>
        <dbReference type="Pfam" id="PF02771"/>
    </source>
</evidence>
<dbReference type="Gene3D" id="2.40.110.10">
    <property type="entry name" value="Butyryl-CoA Dehydrogenase, subunit A, domain 2"/>
    <property type="match status" value="1"/>
</dbReference>
<evidence type="ECO:0000313" key="9">
    <source>
        <dbReference type="Proteomes" id="UP000198281"/>
    </source>
</evidence>
<keyword evidence="9" id="KW-1185">Reference proteome</keyword>
<keyword evidence="4" id="KW-0274">FAD</keyword>
<dbReference type="EMBL" id="FZOS01000017">
    <property type="protein sequence ID" value="SNS80257.1"/>
    <property type="molecule type" value="Genomic_DNA"/>
</dbReference>
<keyword evidence="3" id="KW-0285">Flavoprotein</keyword>
<sequence>MSFIFTDEQTMLLDAATRLVEENGGSAAVRAAGASDRGYDAAVWQQMVEMGWSAIVVPEAQGGLGLGQVELSIVAAAAGRALLPSPLLSTAIAARALVLAGTPAQQDRWLPQIAAGELTATVALTGVEGCYRPGDVAATLRTDGDGYRLDGSAGFVLDGHDAGLIIVAAKLDGEIRFVAVPRGEAGLSAERLPWLDITRAAARLGFDNVTVPADAVMAGGRFADVLAFANATLAAEQMGAAAAALDITVDYAKQRVQFGQPIGAFQAVKHALADLALLVEAATSAVWYAAACADQRPEEFAEAAATAKLMASDAIVKCSADMIHYHGGIGYTWEHDAHLYFRRGRTSASLFGDADAQTKIIADAIGLGAETNDAA</sequence>
<dbReference type="PANTHER" id="PTHR43884:SF20">
    <property type="entry name" value="ACYL-COA DEHYDROGENASE FADE28"/>
    <property type="match status" value="1"/>
</dbReference>
<protein>
    <submittedName>
        <fullName evidence="8">Acyl-CoA dehydrogenase</fullName>
    </submittedName>
</protein>
<name>A0A239HFW9_9SPHN</name>
<dbReference type="RefSeq" id="WP_089220292.1">
    <property type="nucleotide sequence ID" value="NZ_FZOS01000017.1"/>
</dbReference>
<dbReference type="InterPro" id="IPR009100">
    <property type="entry name" value="AcylCoA_DH/oxidase_NM_dom_sf"/>
</dbReference>
<proteinExistence type="inferred from homology"/>
<dbReference type="Pfam" id="PF02771">
    <property type="entry name" value="Acyl-CoA_dh_N"/>
    <property type="match status" value="1"/>
</dbReference>
<keyword evidence="5" id="KW-0560">Oxidoreductase</keyword>
<organism evidence="8 9">
    <name type="scientific">Edaphosphingomonas laterariae</name>
    <dbReference type="NCBI Taxonomy" id="861865"/>
    <lineage>
        <taxon>Bacteria</taxon>
        <taxon>Pseudomonadati</taxon>
        <taxon>Pseudomonadota</taxon>
        <taxon>Alphaproteobacteria</taxon>
        <taxon>Sphingomonadales</taxon>
        <taxon>Rhizorhabdaceae</taxon>
        <taxon>Edaphosphingomonas</taxon>
    </lineage>
</organism>
<reference evidence="9" key="1">
    <citation type="submission" date="2017-06" db="EMBL/GenBank/DDBJ databases">
        <authorList>
            <person name="Varghese N."/>
            <person name="Submissions S."/>
        </authorList>
    </citation>
    <scope>NUCLEOTIDE SEQUENCE [LARGE SCALE GENOMIC DNA]</scope>
    <source>
        <strain evidence="9">LNB2</strain>
    </source>
</reference>
<dbReference type="GO" id="GO:0050660">
    <property type="term" value="F:flavin adenine dinucleotide binding"/>
    <property type="evidence" value="ECO:0007669"/>
    <property type="project" value="InterPro"/>
</dbReference>
<comment type="similarity">
    <text evidence="2">Belongs to the acyl-CoA dehydrogenase family.</text>
</comment>
<dbReference type="Proteomes" id="UP000198281">
    <property type="component" value="Unassembled WGS sequence"/>
</dbReference>
<accession>A0A239HFW9</accession>
<evidence type="ECO:0000259" key="6">
    <source>
        <dbReference type="Pfam" id="PF00441"/>
    </source>
</evidence>
<dbReference type="SUPFAM" id="SSF47203">
    <property type="entry name" value="Acyl-CoA dehydrogenase C-terminal domain-like"/>
    <property type="match status" value="1"/>
</dbReference>
<dbReference type="Gene3D" id="1.10.540.10">
    <property type="entry name" value="Acyl-CoA dehydrogenase/oxidase, N-terminal domain"/>
    <property type="match status" value="1"/>
</dbReference>
<comment type="cofactor">
    <cofactor evidence="1">
        <name>FAD</name>
        <dbReference type="ChEBI" id="CHEBI:57692"/>
    </cofactor>
</comment>
<dbReference type="InterPro" id="IPR009075">
    <property type="entry name" value="AcylCo_DH/oxidase_C"/>
</dbReference>
<feature type="domain" description="Acyl-CoA dehydrogenase/oxidase C-terminal" evidence="6">
    <location>
        <begin position="227"/>
        <end position="365"/>
    </location>
</feature>
<evidence type="ECO:0000256" key="5">
    <source>
        <dbReference type="ARBA" id="ARBA00023002"/>
    </source>
</evidence>
<evidence type="ECO:0000256" key="1">
    <source>
        <dbReference type="ARBA" id="ARBA00001974"/>
    </source>
</evidence>
<evidence type="ECO:0000256" key="2">
    <source>
        <dbReference type="ARBA" id="ARBA00009347"/>
    </source>
</evidence>
<dbReference type="PANTHER" id="PTHR43884">
    <property type="entry name" value="ACYL-COA DEHYDROGENASE"/>
    <property type="match status" value="1"/>
</dbReference>
<feature type="domain" description="Acyl-CoA dehydrogenase/oxidase N-terminal" evidence="7">
    <location>
        <begin position="6"/>
        <end position="117"/>
    </location>
</feature>
<dbReference type="InterPro" id="IPR037069">
    <property type="entry name" value="AcylCoA_DH/ox_N_sf"/>
</dbReference>
<dbReference type="Gene3D" id="1.20.140.10">
    <property type="entry name" value="Butyryl-CoA Dehydrogenase, subunit A, domain 3"/>
    <property type="match status" value="1"/>
</dbReference>
<evidence type="ECO:0000256" key="3">
    <source>
        <dbReference type="ARBA" id="ARBA00022630"/>
    </source>
</evidence>
<dbReference type="SUPFAM" id="SSF56645">
    <property type="entry name" value="Acyl-CoA dehydrogenase NM domain-like"/>
    <property type="match status" value="1"/>
</dbReference>
<dbReference type="InterPro" id="IPR046373">
    <property type="entry name" value="Acyl-CoA_Oxase/DH_mid-dom_sf"/>
</dbReference>
<dbReference type="Pfam" id="PF00441">
    <property type="entry name" value="Acyl-CoA_dh_1"/>
    <property type="match status" value="1"/>
</dbReference>